<sequence>RGRPVLRGVSFRVPAGGHVALIGRSGAGKSTIFALVERFYDPDRGEVLVDGVPAGALSREGHRARIGLVEQDCPVLDGTLRDNLVYATPGAGEEEVRRAVDTTNLGGLVSRLPRGLDTRVGEHGRELSGGERQRLAIARALIARPRLLLLDEPTSHLDLESELALHRAIDEAAGRCALLVIAHRFTTVRAAASVIVLDQGRIVASGSHEELLETSAYYSELASQWPGRREAAARG</sequence>
<evidence type="ECO:0000256" key="3">
    <source>
        <dbReference type="ARBA" id="ARBA00022475"/>
    </source>
</evidence>
<dbReference type="PANTHER" id="PTHR43394">
    <property type="entry name" value="ATP-DEPENDENT PERMEASE MDL1, MITOCHONDRIAL"/>
    <property type="match status" value="1"/>
</dbReference>
<gene>
    <name evidence="11" type="ORF">E1298_33200</name>
</gene>
<feature type="non-terminal residue" evidence="11">
    <location>
        <position position="1"/>
    </location>
</feature>
<dbReference type="AlphaFoldDB" id="A0A4R5APY9"/>
<evidence type="ECO:0000256" key="6">
    <source>
        <dbReference type="ARBA" id="ARBA00022840"/>
    </source>
</evidence>
<evidence type="ECO:0000259" key="10">
    <source>
        <dbReference type="PROSITE" id="PS50893"/>
    </source>
</evidence>
<evidence type="ECO:0000256" key="5">
    <source>
        <dbReference type="ARBA" id="ARBA00022741"/>
    </source>
</evidence>
<keyword evidence="3" id="KW-1003">Cell membrane</keyword>
<comment type="similarity">
    <text evidence="9">Belongs to the ABC transporter superfamily. Lipid exporter (TC 3.A.1.106) family.</text>
</comment>
<evidence type="ECO:0000256" key="2">
    <source>
        <dbReference type="ARBA" id="ARBA00022448"/>
    </source>
</evidence>
<evidence type="ECO:0000256" key="1">
    <source>
        <dbReference type="ARBA" id="ARBA00004651"/>
    </source>
</evidence>
<dbReference type="PANTHER" id="PTHR43394:SF1">
    <property type="entry name" value="ATP-BINDING CASSETTE SUB-FAMILY B MEMBER 10, MITOCHONDRIAL"/>
    <property type="match status" value="1"/>
</dbReference>
<dbReference type="InterPro" id="IPR027417">
    <property type="entry name" value="P-loop_NTPase"/>
</dbReference>
<dbReference type="FunFam" id="3.40.50.300:FF:000299">
    <property type="entry name" value="ABC transporter ATP-binding protein/permease"/>
    <property type="match status" value="1"/>
</dbReference>
<dbReference type="InterPro" id="IPR003593">
    <property type="entry name" value="AAA+_ATPase"/>
</dbReference>
<keyword evidence="6 11" id="KW-0067">ATP-binding</keyword>
<dbReference type="GO" id="GO:0015421">
    <property type="term" value="F:ABC-type oligopeptide transporter activity"/>
    <property type="evidence" value="ECO:0007669"/>
    <property type="project" value="TreeGrafter"/>
</dbReference>
<dbReference type="GO" id="GO:0016887">
    <property type="term" value="F:ATP hydrolysis activity"/>
    <property type="evidence" value="ECO:0007669"/>
    <property type="project" value="InterPro"/>
</dbReference>
<organism evidence="11 12">
    <name type="scientific">Actinomadura rubrisoli</name>
    <dbReference type="NCBI Taxonomy" id="2530368"/>
    <lineage>
        <taxon>Bacteria</taxon>
        <taxon>Bacillati</taxon>
        <taxon>Actinomycetota</taxon>
        <taxon>Actinomycetes</taxon>
        <taxon>Streptosporangiales</taxon>
        <taxon>Thermomonosporaceae</taxon>
        <taxon>Actinomadura</taxon>
    </lineage>
</organism>
<dbReference type="RefSeq" id="WP_131900358.1">
    <property type="nucleotide sequence ID" value="NZ_SMKU01000246.1"/>
</dbReference>
<dbReference type="PROSITE" id="PS00211">
    <property type="entry name" value="ABC_TRANSPORTER_1"/>
    <property type="match status" value="1"/>
</dbReference>
<reference evidence="11 12" key="1">
    <citation type="submission" date="2019-03" db="EMBL/GenBank/DDBJ databases">
        <title>Draft genome sequences of novel Actinobacteria.</title>
        <authorList>
            <person name="Sahin N."/>
            <person name="Ay H."/>
            <person name="Saygin H."/>
        </authorList>
    </citation>
    <scope>NUCLEOTIDE SEQUENCE [LARGE SCALE GENOMIC DNA]</scope>
    <source>
        <strain evidence="11 12">H3C3</strain>
    </source>
</reference>
<dbReference type="SUPFAM" id="SSF52540">
    <property type="entry name" value="P-loop containing nucleoside triphosphate hydrolases"/>
    <property type="match status" value="1"/>
</dbReference>
<evidence type="ECO:0000313" key="12">
    <source>
        <dbReference type="Proteomes" id="UP000294513"/>
    </source>
</evidence>
<keyword evidence="4" id="KW-0812">Transmembrane</keyword>
<dbReference type="InterPro" id="IPR017871">
    <property type="entry name" value="ABC_transporter-like_CS"/>
</dbReference>
<dbReference type="OrthoDB" id="9806127at2"/>
<dbReference type="GO" id="GO:0005886">
    <property type="term" value="C:plasma membrane"/>
    <property type="evidence" value="ECO:0007669"/>
    <property type="project" value="UniProtKB-SubCell"/>
</dbReference>
<keyword evidence="5" id="KW-0547">Nucleotide-binding</keyword>
<dbReference type="Proteomes" id="UP000294513">
    <property type="component" value="Unassembled WGS sequence"/>
</dbReference>
<evidence type="ECO:0000313" key="11">
    <source>
        <dbReference type="EMBL" id="TDD73890.1"/>
    </source>
</evidence>
<evidence type="ECO:0000256" key="9">
    <source>
        <dbReference type="ARBA" id="ARBA00061644"/>
    </source>
</evidence>
<evidence type="ECO:0000256" key="4">
    <source>
        <dbReference type="ARBA" id="ARBA00022692"/>
    </source>
</evidence>
<name>A0A4R5APY9_9ACTN</name>
<protein>
    <submittedName>
        <fullName evidence="11">ATP-binding cassette domain-containing protein</fullName>
    </submittedName>
</protein>
<keyword evidence="8" id="KW-0472">Membrane</keyword>
<dbReference type="GO" id="GO:0005524">
    <property type="term" value="F:ATP binding"/>
    <property type="evidence" value="ECO:0007669"/>
    <property type="project" value="UniProtKB-KW"/>
</dbReference>
<dbReference type="InterPro" id="IPR003439">
    <property type="entry name" value="ABC_transporter-like_ATP-bd"/>
</dbReference>
<dbReference type="Pfam" id="PF00005">
    <property type="entry name" value="ABC_tran"/>
    <property type="match status" value="1"/>
</dbReference>
<evidence type="ECO:0000256" key="7">
    <source>
        <dbReference type="ARBA" id="ARBA00022989"/>
    </source>
</evidence>
<keyword evidence="12" id="KW-1185">Reference proteome</keyword>
<proteinExistence type="inferred from homology"/>
<keyword evidence="2" id="KW-0813">Transport</keyword>
<dbReference type="SMART" id="SM00382">
    <property type="entry name" value="AAA"/>
    <property type="match status" value="1"/>
</dbReference>
<dbReference type="InterPro" id="IPR039421">
    <property type="entry name" value="Type_1_exporter"/>
</dbReference>
<accession>A0A4R5APY9</accession>
<evidence type="ECO:0000256" key="8">
    <source>
        <dbReference type="ARBA" id="ARBA00023136"/>
    </source>
</evidence>
<comment type="caution">
    <text evidence="11">The sequence shown here is derived from an EMBL/GenBank/DDBJ whole genome shotgun (WGS) entry which is preliminary data.</text>
</comment>
<dbReference type="PROSITE" id="PS50893">
    <property type="entry name" value="ABC_TRANSPORTER_2"/>
    <property type="match status" value="1"/>
</dbReference>
<dbReference type="Gene3D" id="3.40.50.300">
    <property type="entry name" value="P-loop containing nucleotide triphosphate hydrolases"/>
    <property type="match status" value="1"/>
</dbReference>
<keyword evidence="7" id="KW-1133">Transmembrane helix</keyword>
<comment type="subcellular location">
    <subcellularLocation>
        <location evidence="1">Cell membrane</location>
        <topology evidence="1">Multi-pass membrane protein</topology>
    </subcellularLocation>
</comment>
<feature type="domain" description="ABC transporter" evidence="10">
    <location>
        <begin position="2"/>
        <end position="224"/>
    </location>
</feature>
<dbReference type="EMBL" id="SMKU01000246">
    <property type="protein sequence ID" value="TDD73890.1"/>
    <property type="molecule type" value="Genomic_DNA"/>
</dbReference>